<dbReference type="PaxDb" id="4113-PGSC0003DMT400090179"/>
<dbReference type="HOGENOM" id="CLU_1550235_0_0_1"/>
<dbReference type="Gramene" id="PGSC0003DMT400090179">
    <property type="protein sequence ID" value="PGSC0003DMT400090179"/>
    <property type="gene ID" value="PGSC0003DMG400039750"/>
</dbReference>
<dbReference type="InParanoid" id="M1DJU5"/>
<proteinExistence type="predicted"/>
<evidence type="ECO:0000313" key="1">
    <source>
        <dbReference type="EnsemblPlants" id="PGSC0003DMT400090179"/>
    </source>
</evidence>
<accession>M1DJU5</accession>
<reference evidence="2" key="1">
    <citation type="journal article" date="2011" name="Nature">
        <title>Genome sequence and analysis of the tuber crop potato.</title>
        <authorList>
            <consortium name="The Potato Genome Sequencing Consortium"/>
        </authorList>
    </citation>
    <scope>NUCLEOTIDE SEQUENCE [LARGE SCALE GENOMIC DNA]</scope>
    <source>
        <strain evidence="2">cv. DM1-3 516 R44</strain>
    </source>
</reference>
<reference evidence="1" key="2">
    <citation type="submission" date="2015-06" db="UniProtKB">
        <authorList>
            <consortium name="EnsemblPlants"/>
        </authorList>
    </citation>
    <scope>IDENTIFICATION</scope>
    <source>
        <strain evidence="1">DM1-3 516 R44</strain>
    </source>
</reference>
<organism evidence="1 2">
    <name type="scientific">Solanum tuberosum</name>
    <name type="common">Potato</name>
    <dbReference type="NCBI Taxonomy" id="4113"/>
    <lineage>
        <taxon>Eukaryota</taxon>
        <taxon>Viridiplantae</taxon>
        <taxon>Streptophyta</taxon>
        <taxon>Embryophyta</taxon>
        <taxon>Tracheophyta</taxon>
        <taxon>Spermatophyta</taxon>
        <taxon>Magnoliopsida</taxon>
        <taxon>eudicotyledons</taxon>
        <taxon>Gunneridae</taxon>
        <taxon>Pentapetalae</taxon>
        <taxon>asterids</taxon>
        <taxon>lamiids</taxon>
        <taxon>Solanales</taxon>
        <taxon>Solanaceae</taxon>
        <taxon>Solanoideae</taxon>
        <taxon>Solaneae</taxon>
        <taxon>Solanum</taxon>
    </lineage>
</organism>
<protein>
    <submittedName>
        <fullName evidence="1">Uncharacterized protein</fullName>
    </submittedName>
</protein>
<name>M1DJU5_SOLTU</name>
<dbReference type="Proteomes" id="UP000011115">
    <property type="component" value="Unassembled WGS sequence"/>
</dbReference>
<dbReference type="EnsemblPlants" id="PGSC0003DMT400090179">
    <property type="protein sequence ID" value="PGSC0003DMT400090179"/>
    <property type="gene ID" value="PGSC0003DMG400039750"/>
</dbReference>
<keyword evidence="2" id="KW-1185">Reference proteome</keyword>
<evidence type="ECO:0000313" key="2">
    <source>
        <dbReference type="Proteomes" id="UP000011115"/>
    </source>
</evidence>
<sequence length="173" mass="19728">MCVTPKASSDYPLAFMLIMEAITYDPYVMLWRRIPTLHIKMDMEGMANTRANARRYEEGNVDQDIPLQVPPQDPLQAPIDPIVENTNHTEFRSSMQLLAKAYMDVGPHVNPNMNPAALRLRKLAKSRPTVRRSDHGPWSVSVDRGPLYLASDTNDGRPAWIIVQCTVRRSDRR</sequence>
<dbReference type="AlphaFoldDB" id="M1DJU5"/>